<dbReference type="GO" id="GO:0008168">
    <property type="term" value="F:methyltransferase activity"/>
    <property type="evidence" value="ECO:0007669"/>
    <property type="project" value="UniProtKB-KW"/>
</dbReference>
<reference evidence="2" key="1">
    <citation type="journal article" date="2019" name="Int. J. Syst. Evol. Microbiol.">
        <title>The Global Catalogue of Microorganisms (GCM) 10K type strain sequencing project: providing services to taxonomists for standard genome sequencing and annotation.</title>
        <authorList>
            <consortium name="The Broad Institute Genomics Platform"/>
            <consortium name="The Broad Institute Genome Sequencing Center for Infectious Disease"/>
            <person name="Wu L."/>
            <person name="Ma J."/>
        </authorList>
    </citation>
    <scope>NUCLEOTIDE SEQUENCE [LARGE SCALE GENOMIC DNA]</scope>
    <source>
        <strain evidence="2">CCM 8925</strain>
    </source>
</reference>
<dbReference type="InterPro" id="IPR029063">
    <property type="entry name" value="SAM-dependent_MTases_sf"/>
</dbReference>
<dbReference type="CDD" id="cd02440">
    <property type="entry name" value="AdoMet_MTases"/>
    <property type="match status" value="1"/>
</dbReference>
<dbReference type="Gene3D" id="3.40.50.150">
    <property type="entry name" value="Vaccinia Virus protein VP39"/>
    <property type="match status" value="1"/>
</dbReference>
<keyword evidence="1" id="KW-0808">Transferase</keyword>
<organism evidence="1 2">
    <name type="scientific">Loigolactobacillus binensis</name>
    <dbReference type="NCBI Taxonomy" id="2559922"/>
    <lineage>
        <taxon>Bacteria</taxon>
        <taxon>Bacillati</taxon>
        <taxon>Bacillota</taxon>
        <taxon>Bacilli</taxon>
        <taxon>Lactobacillales</taxon>
        <taxon>Lactobacillaceae</taxon>
        <taxon>Loigolactobacillus</taxon>
    </lineage>
</organism>
<accession>A0ABW3EAI0</accession>
<comment type="caution">
    <text evidence="1">The sequence shown here is derived from an EMBL/GenBank/DDBJ whole genome shotgun (WGS) entry which is preliminary data.</text>
</comment>
<sequence>MPKILDVCCGSRMFWFDRHNPNTTYMDIRSGSFEFADRGQIRTVNIQPDVIGDFRAIPFDDATFDLVVFDPPHLIHAGENSWLARKYGKLDETWPFDIRQGFVECMRVLRPNGFINFKWNEDQIKLSEILDAAGYQPLFGDKRGKTHWLVFAKE</sequence>
<name>A0ABW3EAI0_9LACO</name>
<gene>
    <name evidence="1" type="ORF">ACFQZ7_06230</name>
</gene>
<protein>
    <submittedName>
        <fullName evidence="1">Class I SAM-dependent methyltransferase</fullName>
        <ecNumber evidence="1">2.1.-.-</ecNumber>
    </submittedName>
</protein>
<dbReference type="GO" id="GO:0032259">
    <property type="term" value="P:methylation"/>
    <property type="evidence" value="ECO:0007669"/>
    <property type="project" value="UniProtKB-KW"/>
</dbReference>
<proteinExistence type="predicted"/>
<evidence type="ECO:0000313" key="2">
    <source>
        <dbReference type="Proteomes" id="UP001597104"/>
    </source>
</evidence>
<keyword evidence="2" id="KW-1185">Reference proteome</keyword>
<dbReference type="EC" id="2.1.-.-" evidence="1"/>
<dbReference type="SUPFAM" id="SSF53335">
    <property type="entry name" value="S-adenosyl-L-methionine-dependent methyltransferases"/>
    <property type="match status" value="1"/>
</dbReference>
<dbReference type="EMBL" id="JBHTIO010000032">
    <property type="protein sequence ID" value="MFD0897334.1"/>
    <property type="molecule type" value="Genomic_DNA"/>
</dbReference>
<dbReference type="RefSeq" id="WP_137637197.1">
    <property type="nucleotide sequence ID" value="NZ_BJDN01000006.1"/>
</dbReference>
<dbReference type="Proteomes" id="UP001597104">
    <property type="component" value="Unassembled WGS sequence"/>
</dbReference>
<keyword evidence="1" id="KW-0489">Methyltransferase</keyword>
<evidence type="ECO:0000313" key="1">
    <source>
        <dbReference type="EMBL" id="MFD0897334.1"/>
    </source>
</evidence>